<sequence>MHVGVDASLSRIHRSLLCVDILLTLVMSLFDLQDVCIVIGSLATLDLPMVVDLIGIYVLKGSYCTLTNWFLQALSEIPRGSWGDVARRFTMIRWARLDHKITNTHTTLASNSCAPPLSSQNLTAAASTSAQPCRRRRDRTCSDRHVEEIPFVPNSSGLLVQADEVVVFPVVDLIKEDLPPPTLEEPDSL</sequence>
<keyword evidence="1" id="KW-1133">Transmembrane helix</keyword>
<evidence type="ECO:0000313" key="2">
    <source>
        <dbReference type="EMBL" id="KZV44645.1"/>
    </source>
</evidence>
<gene>
    <name evidence="2" type="ORF">F511_38321</name>
</gene>
<reference evidence="2 3" key="1">
    <citation type="journal article" date="2015" name="Proc. Natl. Acad. Sci. U.S.A.">
        <title>The resurrection genome of Boea hygrometrica: A blueprint for survival of dehydration.</title>
        <authorList>
            <person name="Xiao L."/>
            <person name="Yang G."/>
            <person name="Zhang L."/>
            <person name="Yang X."/>
            <person name="Zhao S."/>
            <person name="Ji Z."/>
            <person name="Zhou Q."/>
            <person name="Hu M."/>
            <person name="Wang Y."/>
            <person name="Chen M."/>
            <person name="Xu Y."/>
            <person name="Jin H."/>
            <person name="Xiao X."/>
            <person name="Hu G."/>
            <person name="Bao F."/>
            <person name="Hu Y."/>
            <person name="Wan P."/>
            <person name="Li L."/>
            <person name="Deng X."/>
            <person name="Kuang T."/>
            <person name="Xiang C."/>
            <person name="Zhu J.K."/>
            <person name="Oliver M.J."/>
            <person name="He Y."/>
        </authorList>
    </citation>
    <scope>NUCLEOTIDE SEQUENCE [LARGE SCALE GENOMIC DNA]</scope>
    <source>
        <strain evidence="3">cv. XS01</strain>
    </source>
</reference>
<protein>
    <submittedName>
        <fullName evidence="2">Uncharacterized protein</fullName>
    </submittedName>
</protein>
<evidence type="ECO:0000256" key="1">
    <source>
        <dbReference type="SAM" id="Phobius"/>
    </source>
</evidence>
<proteinExistence type="predicted"/>
<keyword evidence="3" id="KW-1185">Reference proteome</keyword>
<name>A0A2Z7CD74_9LAMI</name>
<accession>A0A2Z7CD74</accession>
<organism evidence="2 3">
    <name type="scientific">Dorcoceras hygrometricum</name>
    <dbReference type="NCBI Taxonomy" id="472368"/>
    <lineage>
        <taxon>Eukaryota</taxon>
        <taxon>Viridiplantae</taxon>
        <taxon>Streptophyta</taxon>
        <taxon>Embryophyta</taxon>
        <taxon>Tracheophyta</taxon>
        <taxon>Spermatophyta</taxon>
        <taxon>Magnoliopsida</taxon>
        <taxon>eudicotyledons</taxon>
        <taxon>Gunneridae</taxon>
        <taxon>Pentapetalae</taxon>
        <taxon>asterids</taxon>
        <taxon>lamiids</taxon>
        <taxon>Lamiales</taxon>
        <taxon>Gesneriaceae</taxon>
        <taxon>Didymocarpoideae</taxon>
        <taxon>Trichosporeae</taxon>
        <taxon>Loxocarpinae</taxon>
        <taxon>Dorcoceras</taxon>
    </lineage>
</organism>
<evidence type="ECO:0000313" key="3">
    <source>
        <dbReference type="Proteomes" id="UP000250235"/>
    </source>
</evidence>
<keyword evidence="1" id="KW-0812">Transmembrane</keyword>
<feature type="transmembrane region" description="Helical" evidence="1">
    <location>
        <begin position="37"/>
        <end position="59"/>
    </location>
</feature>
<dbReference type="AlphaFoldDB" id="A0A2Z7CD74"/>
<keyword evidence="1" id="KW-0472">Membrane</keyword>
<dbReference type="Proteomes" id="UP000250235">
    <property type="component" value="Unassembled WGS sequence"/>
</dbReference>
<dbReference type="EMBL" id="KQ996615">
    <property type="protein sequence ID" value="KZV44645.1"/>
    <property type="molecule type" value="Genomic_DNA"/>
</dbReference>